<dbReference type="InParanoid" id="B8BXA8"/>
<protein>
    <recommendedName>
        <fullName evidence="3">Growth arrest-specific protein 8 domain-containing protein</fullName>
    </recommendedName>
</protein>
<dbReference type="GO" id="GO:0031267">
    <property type="term" value="F:small GTPase binding"/>
    <property type="evidence" value="ECO:0007669"/>
    <property type="project" value="InterPro"/>
</dbReference>
<dbReference type="RefSeq" id="XP_002288239.1">
    <property type="nucleotide sequence ID" value="XM_002288203.1"/>
</dbReference>
<dbReference type="AlphaFoldDB" id="B8BXA8"/>
<dbReference type="GO" id="GO:0005794">
    <property type="term" value="C:Golgi apparatus"/>
    <property type="evidence" value="ECO:0000318"/>
    <property type="project" value="GO_Central"/>
</dbReference>
<dbReference type="PANTHER" id="PTHR31543">
    <property type="entry name" value="DYNEIN REGULATORY COMPLEX SUBUNIT 4"/>
    <property type="match status" value="1"/>
</dbReference>
<dbReference type="PANTHER" id="PTHR31543:SF1">
    <property type="entry name" value="HECT DOMAIN-CONTAINING PROTEIN"/>
    <property type="match status" value="1"/>
</dbReference>
<dbReference type="GO" id="GO:0005874">
    <property type="term" value="C:microtubule"/>
    <property type="evidence" value="ECO:0000318"/>
    <property type="project" value="GO_Central"/>
</dbReference>
<feature type="compositionally biased region" description="Basic residues" evidence="2">
    <location>
        <begin position="1"/>
        <end position="13"/>
    </location>
</feature>
<organism evidence="4 5">
    <name type="scientific">Thalassiosira pseudonana</name>
    <name type="common">Marine diatom</name>
    <name type="synonym">Cyclotella nana</name>
    <dbReference type="NCBI Taxonomy" id="35128"/>
    <lineage>
        <taxon>Eukaryota</taxon>
        <taxon>Sar</taxon>
        <taxon>Stramenopiles</taxon>
        <taxon>Ochrophyta</taxon>
        <taxon>Bacillariophyta</taxon>
        <taxon>Coscinodiscophyceae</taxon>
        <taxon>Thalassiosirophycidae</taxon>
        <taxon>Thalassiosirales</taxon>
        <taxon>Thalassiosiraceae</taxon>
        <taxon>Thalassiosira</taxon>
    </lineage>
</organism>
<dbReference type="KEGG" id="tps:THAPSDRAFT_261716"/>
<sequence>MPPKTKKKTKTKKKDVSSEEQERLALLQKATFFAQEIDEENLLDEQFLQNAESIKQFWEIEKKTREEKKHSLLAKEERLKELQDQHKIDLGEYKNGIKEQLFSNQDELSKNVTECLINYKCTSNQQQHEIGQLTDELREIFHRINETSASHEEFKKAMQHKCSDETSDLREEASRRIASLAVYSDKQFKSIREELNTRLKQEMKELETSNEVDIKAIMEKNKEEVLKIRKCDNATINENLDKITQLKKDVAELREKDRHDRRVLNNLRNKNNNIAIPLETNKKELQRLGSDLNTFQKQKQILDAQKQNLRRAEKELNEVEWDCEVLFQKLQALVKDRDGWKKKCNESVYTAQQRTNFQNLLLERKLSKLSMTGEKSTAAMAEILQKANIRLDTLDQSKVVITDVIREKNGQVEGLRQHLKSLKEAKTSMLAKHRRLVERYTSIATNNRDIKAKIRDKVSLIMAT</sequence>
<dbReference type="Proteomes" id="UP000001449">
    <property type="component" value="Chromosome 3"/>
</dbReference>
<evidence type="ECO:0000313" key="4">
    <source>
        <dbReference type="EMBL" id="EED93675.1"/>
    </source>
</evidence>
<keyword evidence="5" id="KW-1185">Reference proteome</keyword>
<dbReference type="InterPro" id="IPR039308">
    <property type="entry name" value="GAS8"/>
</dbReference>
<gene>
    <name evidence="4" type="ORF">THAPSDRAFT_261716</name>
</gene>
<dbReference type="Pfam" id="PF13851">
    <property type="entry name" value="GAS"/>
    <property type="match status" value="1"/>
</dbReference>
<keyword evidence="1" id="KW-0175">Coiled coil</keyword>
<evidence type="ECO:0000259" key="3">
    <source>
        <dbReference type="Pfam" id="PF13851"/>
    </source>
</evidence>
<dbReference type="GO" id="GO:0048870">
    <property type="term" value="P:cell motility"/>
    <property type="evidence" value="ECO:0007669"/>
    <property type="project" value="InterPro"/>
</dbReference>
<feature type="region of interest" description="Disordered" evidence="2">
    <location>
        <begin position="1"/>
        <end position="20"/>
    </location>
</feature>
<dbReference type="HOGENOM" id="CLU_589897_0_0_1"/>
<dbReference type="STRING" id="35128.B8BXA8"/>
<feature type="coiled-coil region" evidence="1">
    <location>
        <begin position="236"/>
        <end position="329"/>
    </location>
</feature>
<evidence type="ECO:0000256" key="2">
    <source>
        <dbReference type="SAM" id="MobiDB-lite"/>
    </source>
</evidence>
<evidence type="ECO:0000313" key="5">
    <source>
        <dbReference type="Proteomes" id="UP000001449"/>
    </source>
</evidence>
<evidence type="ECO:0000256" key="1">
    <source>
        <dbReference type="SAM" id="Coils"/>
    </source>
</evidence>
<accession>B8BXA8</accession>
<name>B8BXA8_THAPS</name>
<dbReference type="OMA" id="MKHLQYE"/>
<dbReference type="InterPro" id="IPR025593">
    <property type="entry name" value="GAS8_dom"/>
</dbReference>
<dbReference type="EMBL" id="CM000640">
    <property type="protein sequence ID" value="EED93675.1"/>
    <property type="molecule type" value="Genomic_DNA"/>
</dbReference>
<proteinExistence type="predicted"/>
<reference evidence="4 5" key="2">
    <citation type="journal article" date="2008" name="Nature">
        <title>The Phaeodactylum genome reveals the evolutionary history of diatom genomes.</title>
        <authorList>
            <person name="Bowler C."/>
            <person name="Allen A.E."/>
            <person name="Badger J.H."/>
            <person name="Grimwood J."/>
            <person name="Jabbari K."/>
            <person name="Kuo A."/>
            <person name="Maheswari U."/>
            <person name="Martens C."/>
            <person name="Maumus F."/>
            <person name="Otillar R.P."/>
            <person name="Rayko E."/>
            <person name="Salamov A."/>
            <person name="Vandepoele K."/>
            <person name="Beszteri B."/>
            <person name="Gruber A."/>
            <person name="Heijde M."/>
            <person name="Katinka M."/>
            <person name="Mock T."/>
            <person name="Valentin K."/>
            <person name="Verret F."/>
            <person name="Berges J.A."/>
            <person name="Brownlee C."/>
            <person name="Cadoret J.P."/>
            <person name="Chiovitti A."/>
            <person name="Choi C.J."/>
            <person name="Coesel S."/>
            <person name="De Martino A."/>
            <person name="Detter J.C."/>
            <person name="Durkin C."/>
            <person name="Falciatore A."/>
            <person name="Fournet J."/>
            <person name="Haruta M."/>
            <person name="Huysman M.J."/>
            <person name="Jenkins B.D."/>
            <person name="Jiroutova K."/>
            <person name="Jorgensen R.E."/>
            <person name="Joubert Y."/>
            <person name="Kaplan A."/>
            <person name="Kroger N."/>
            <person name="Kroth P.G."/>
            <person name="La Roche J."/>
            <person name="Lindquist E."/>
            <person name="Lommer M."/>
            <person name="Martin-Jezequel V."/>
            <person name="Lopez P.J."/>
            <person name="Lucas S."/>
            <person name="Mangogna M."/>
            <person name="McGinnis K."/>
            <person name="Medlin L.K."/>
            <person name="Montsant A."/>
            <person name="Oudot-Le Secq M.P."/>
            <person name="Napoli C."/>
            <person name="Obornik M."/>
            <person name="Parker M.S."/>
            <person name="Petit J.L."/>
            <person name="Porcel B.M."/>
            <person name="Poulsen N."/>
            <person name="Robison M."/>
            <person name="Rychlewski L."/>
            <person name="Rynearson T.A."/>
            <person name="Schmutz J."/>
            <person name="Shapiro H."/>
            <person name="Siaut M."/>
            <person name="Stanley M."/>
            <person name="Sussman M.R."/>
            <person name="Taylor A.R."/>
            <person name="Vardi A."/>
            <person name="von Dassow P."/>
            <person name="Vyverman W."/>
            <person name="Willis A."/>
            <person name="Wyrwicz L.S."/>
            <person name="Rokhsar D.S."/>
            <person name="Weissenbach J."/>
            <person name="Armbrust E.V."/>
            <person name="Green B.R."/>
            <person name="Van de Peer Y."/>
            <person name="Grigoriev I.V."/>
        </authorList>
    </citation>
    <scope>NUCLEOTIDE SEQUENCE [LARGE SCALE GENOMIC DNA]</scope>
    <source>
        <strain evidence="4 5">CCMP1335</strain>
    </source>
</reference>
<dbReference type="GeneID" id="7441790"/>
<dbReference type="GO" id="GO:0008017">
    <property type="term" value="F:microtubule binding"/>
    <property type="evidence" value="ECO:0007669"/>
    <property type="project" value="InterPro"/>
</dbReference>
<dbReference type="eggNOG" id="ENOG502RUMG">
    <property type="taxonomic scope" value="Eukaryota"/>
</dbReference>
<dbReference type="GO" id="GO:0031514">
    <property type="term" value="C:motile cilium"/>
    <property type="evidence" value="ECO:0007669"/>
    <property type="project" value="InterPro"/>
</dbReference>
<reference evidence="4 5" key="1">
    <citation type="journal article" date="2004" name="Science">
        <title>The genome of the diatom Thalassiosira pseudonana: ecology, evolution, and metabolism.</title>
        <authorList>
            <person name="Armbrust E.V."/>
            <person name="Berges J.A."/>
            <person name="Bowler C."/>
            <person name="Green B.R."/>
            <person name="Martinez D."/>
            <person name="Putnam N.H."/>
            <person name="Zhou S."/>
            <person name="Allen A.E."/>
            <person name="Apt K.E."/>
            <person name="Bechner M."/>
            <person name="Brzezinski M.A."/>
            <person name="Chaal B.K."/>
            <person name="Chiovitti A."/>
            <person name="Davis A.K."/>
            <person name="Demarest M.S."/>
            <person name="Detter J.C."/>
            <person name="Glavina T."/>
            <person name="Goodstein D."/>
            <person name="Hadi M.Z."/>
            <person name="Hellsten U."/>
            <person name="Hildebrand M."/>
            <person name="Jenkins B.D."/>
            <person name="Jurka J."/>
            <person name="Kapitonov V.V."/>
            <person name="Kroger N."/>
            <person name="Lau W.W."/>
            <person name="Lane T.W."/>
            <person name="Larimer F.W."/>
            <person name="Lippmeier J.C."/>
            <person name="Lucas S."/>
            <person name="Medina M."/>
            <person name="Montsant A."/>
            <person name="Obornik M."/>
            <person name="Parker M.S."/>
            <person name="Palenik B."/>
            <person name="Pazour G.J."/>
            <person name="Richardson P.M."/>
            <person name="Rynearson T.A."/>
            <person name="Saito M.A."/>
            <person name="Schwartz D.C."/>
            <person name="Thamatrakoln K."/>
            <person name="Valentin K."/>
            <person name="Vardi A."/>
            <person name="Wilkerson F.P."/>
            <person name="Rokhsar D.S."/>
        </authorList>
    </citation>
    <scope>NUCLEOTIDE SEQUENCE [LARGE SCALE GENOMIC DNA]</scope>
    <source>
        <strain evidence="4 5">CCMP1335</strain>
    </source>
</reference>
<feature type="domain" description="Growth arrest-specific protein 8" evidence="3">
    <location>
        <begin position="217"/>
        <end position="415"/>
    </location>
</feature>
<dbReference type="PaxDb" id="35128-Thaps261716"/>